<protein>
    <submittedName>
        <fullName evidence="1">Uncharacterized protein</fullName>
    </submittedName>
</protein>
<evidence type="ECO:0000313" key="1">
    <source>
        <dbReference type="EMBL" id="TMV10012.1"/>
    </source>
</evidence>
<name>A0ABY2X3P6_9RHOB</name>
<gene>
    <name evidence="1" type="ORF">FGK63_02820</name>
</gene>
<reference evidence="1 2" key="1">
    <citation type="submission" date="2019-05" db="EMBL/GenBank/DDBJ databases">
        <title>Ruegeria sp. nov., isolated from tidal flat.</title>
        <authorList>
            <person name="Kim W."/>
        </authorList>
    </citation>
    <scope>NUCLEOTIDE SEQUENCE [LARGE SCALE GENOMIC DNA]</scope>
    <source>
        <strain evidence="1 2">CAU 1488</strain>
    </source>
</reference>
<proteinExistence type="predicted"/>
<dbReference type="EMBL" id="VCPD01000001">
    <property type="protein sequence ID" value="TMV10012.1"/>
    <property type="molecule type" value="Genomic_DNA"/>
</dbReference>
<organism evidence="1 2">
    <name type="scientific">Ruegeria sediminis</name>
    <dbReference type="NCBI Taxonomy" id="2583820"/>
    <lineage>
        <taxon>Bacteria</taxon>
        <taxon>Pseudomonadati</taxon>
        <taxon>Pseudomonadota</taxon>
        <taxon>Alphaproteobacteria</taxon>
        <taxon>Rhodobacterales</taxon>
        <taxon>Roseobacteraceae</taxon>
        <taxon>Ruegeria</taxon>
    </lineage>
</organism>
<keyword evidence="2" id="KW-1185">Reference proteome</keyword>
<evidence type="ECO:0000313" key="2">
    <source>
        <dbReference type="Proteomes" id="UP001193035"/>
    </source>
</evidence>
<dbReference type="RefSeq" id="WP_138840071.1">
    <property type="nucleotide sequence ID" value="NZ_VCPD01000001.1"/>
</dbReference>
<dbReference type="Proteomes" id="UP001193035">
    <property type="component" value="Unassembled WGS sequence"/>
</dbReference>
<sequence>MPTNLRLRLADTGGSLTDDLKVLSPVLCEAVEANAIDPTVKIGGPDLHRPPGTALLGYRVIGQYERHPWSSRLNASDALIITRFMLDEVDDGMSRVLGRNCCGIGILNLSLCGLEMCWNSDLIQALERRAPIYSRATIHYPDGDVEIEHLVMLEGSYGSGPVLRGWFNPLHGARITGPIMQDGVRITRVERGRPVSVPVVAENAAAIKGAQIEDWASEVSLSTLQKAETT</sequence>
<comment type="caution">
    <text evidence="1">The sequence shown here is derived from an EMBL/GenBank/DDBJ whole genome shotgun (WGS) entry which is preliminary data.</text>
</comment>
<accession>A0ABY2X3P6</accession>